<keyword evidence="7 9" id="KW-0057">Aromatic amino acid biosynthesis</keyword>
<dbReference type="EMBL" id="JACHNA010000001">
    <property type="protein sequence ID" value="MBB4735168.1"/>
    <property type="molecule type" value="Genomic_DNA"/>
</dbReference>
<evidence type="ECO:0000256" key="6">
    <source>
        <dbReference type="ARBA" id="ARBA00022822"/>
    </source>
</evidence>
<dbReference type="InterPro" id="IPR013785">
    <property type="entry name" value="Aldolase_TIM"/>
</dbReference>
<evidence type="ECO:0000313" key="12">
    <source>
        <dbReference type="Proteomes" id="UP000540191"/>
    </source>
</evidence>
<dbReference type="FunFam" id="3.20.20.70:FF:000024">
    <property type="entry name" value="Indole-3-glycerol phosphate synthase"/>
    <property type="match status" value="1"/>
</dbReference>
<name>A0A7W7M2Z7_9MICC</name>
<dbReference type="InterPro" id="IPR011060">
    <property type="entry name" value="RibuloseP-bd_barrel"/>
</dbReference>
<accession>A0A7W7M2Z7</accession>
<dbReference type="HAMAP" id="MF_00134_A">
    <property type="entry name" value="IGPS_A"/>
    <property type="match status" value="1"/>
</dbReference>
<dbReference type="PROSITE" id="PS00614">
    <property type="entry name" value="IGPS"/>
    <property type="match status" value="1"/>
</dbReference>
<dbReference type="SUPFAM" id="SSF51366">
    <property type="entry name" value="Ribulose-phoshate binding barrel"/>
    <property type="match status" value="1"/>
</dbReference>
<comment type="similarity">
    <text evidence="3 9">Belongs to the TrpC family.</text>
</comment>
<dbReference type="Proteomes" id="UP000540191">
    <property type="component" value="Unassembled WGS sequence"/>
</dbReference>
<reference evidence="11 12" key="1">
    <citation type="submission" date="2020-08" db="EMBL/GenBank/DDBJ databases">
        <title>Sequencing the genomes of 1000 actinobacteria strains.</title>
        <authorList>
            <person name="Klenk H.-P."/>
        </authorList>
    </citation>
    <scope>NUCLEOTIDE SEQUENCE [LARGE SCALE GENOMIC DNA]</scope>
    <source>
        <strain evidence="11 12">DSM 23974</strain>
    </source>
</reference>
<dbReference type="PANTHER" id="PTHR22854:SF2">
    <property type="entry name" value="INDOLE-3-GLYCEROL-PHOSPHATE SYNTHASE"/>
    <property type="match status" value="1"/>
</dbReference>
<evidence type="ECO:0000256" key="4">
    <source>
        <dbReference type="ARBA" id="ARBA00022605"/>
    </source>
</evidence>
<dbReference type="EC" id="4.1.1.48" evidence="9"/>
<feature type="domain" description="Indole-3-glycerol phosphate synthase" evidence="10">
    <location>
        <begin position="4"/>
        <end position="258"/>
    </location>
</feature>
<keyword evidence="8 9" id="KW-0456">Lyase</keyword>
<keyword evidence="6 9" id="KW-0822">Tryptophan biosynthesis</keyword>
<dbReference type="InterPro" id="IPR013798">
    <property type="entry name" value="Indole-3-glycerol_P_synth_dom"/>
</dbReference>
<keyword evidence="5 9" id="KW-0210">Decarboxylase</keyword>
<gene>
    <name evidence="9" type="primary">trpC</name>
    <name evidence="11" type="ORF">HDA30_000676</name>
</gene>
<evidence type="ECO:0000256" key="3">
    <source>
        <dbReference type="ARBA" id="ARBA00008737"/>
    </source>
</evidence>
<dbReference type="InterPro" id="IPR045186">
    <property type="entry name" value="Indole-3-glycerol_P_synth"/>
</dbReference>
<evidence type="ECO:0000256" key="5">
    <source>
        <dbReference type="ARBA" id="ARBA00022793"/>
    </source>
</evidence>
<evidence type="ECO:0000256" key="8">
    <source>
        <dbReference type="ARBA" id="ARBA00023239"/>
    </source>
</evidence>
<evidence type="ECO:0000256" key="9">
    <source>
        <dbReference type="HAMAP-Rule" id="MF_00134"/>
    </source>
</evidence>
<evidence type="ECO:0000256" key="2">
    <source>
        <dbReference type="ARBA" id="ARBA00004696"/>
    </source>
</evidence>
<evidence type="ECO:0000256" key="7">
    <source>
        <dbReference type="ARBA" id="ARBA00023141"/>
    </source>
</evidence>
<evidence type="ECO:0000259" key="10">
    <source>
        <dbReference type="Pfam" id="PF00218"/>
    </source>
</evidence>
<dbReference type="AlphaFoldDB" id="A0A7W7M2Z7"/>
<dbReference type="GO" id="GO:0004640">
    <property type="term" value="F:phosphoribosylanthranilate isomerase activity"/>
    <property type="evidence" value="ECO:0007669"/>
    <property type="project" value="TreeGrafter"/>
</dbReference>
<keyword evidence="12" id="KW-1185">Reference proteome</keyword>
<dbReference type="InterPro" id="IPR001468">
    <property type="entry name" value="Indole-3-GlycerolPSynthase_CS"/>
</dbReference>
<dbReference type="GO" id="GO:0004425">
    <property type="term" value="F:indole-3-glycerol-phosphate synthase activity"/>
    <property type="evidence" value="ECO:0007669"/>
    <property type="project" value="UniProtKB-UniRule"/>
</dbReference>
<protein>
    <recommendedName>
        <fullName evidence="9">Indole-3-glycerol phosphate synthase</fullName>
        <shortName evidence="9">IGPS</shortName>
        <ecNumber evidence="9">4.1.1.48</ecNumber>
    </recommendedName>
</protein>
<dbReference type="PANTHER" id="PTHR22854">
    <property type="entry name" value="TRYPTOPHAN BIOSYNTHESIS PROTEIN"/>
    <property type="match status" value="1"/>
</dbReference>
<dbReference type="Pfam" id="PF00218">
    <property type="entry name" value="IGPS"/>
    <property type="match status" value="1"/>
</dbReference>
<dbReference type="NCBIfam" id="NF001377">
    <property type="entry name" value="PRK00278.2-4"/>
    <property type="match status" value="1"/>
</dbReference>
<dbReference type="CDD" id="cd00331">
    <property type="entry name" value="IGPS"/>
    <property type="match status" value="1"/>
</dbReference>
<comment type="caution">
    <text evidence="11">The sequence shown here is derived from an EMBL/GenBank/DDBJ whole genome shotgun (WGS) entry which is preliminary data.</text>
</comment>
<dbReference type="RefSeq" id="WP_184241109.1">
    <property type="nucleotide sequence ID" value="NZ_JACHNA010000001.1"/>
</dbReference>
<comment type="pathway">
    <text evidence="2 9">Amino-acid biosynthesis; L-tryptophan biosynthesis; L-tryptophan from chorismate: step 4/5.</text>
</comment>
<dbReference type="GO" id="GO:0000162">
    <property type="term" value="P:L-tryptophan biosynthetic process"/>
    <property type="evidence" value="ECO:0007669"/>
    <property type="project" value="UniProtKB-UniRule"/>
</dbReference>
<dbReference type="UniPathway" id="UPA00035">
    <property type="reaction ID" value="UER00043"/>
</dbReference>
<keyword evidence="4 9" id="KW-0028">Amino-acid biosynthesis</keyword>
<dbReference type="Gene3D" id="3.20.20.70">
    <property type="entry name" value="Aldolase class I"/>
    <property type="match status" value="1"/>
</dbReference>
<dbReference type="NCBIfam" id="NF001369">
    <property type="entry name" value="PRK00278.1-1"/>
    <property type="match status" value="1"/>
</dbReference>
<evidence type="ECO:0000313" key="11">
    <source>
        <dbReference type="EMBL" id="MBB4735168.1"/>
    </source>
</evidence>
<dbReference type="HAMAP" id="MF_00134_B">
    <property type="entry name" value="IGPS_B"/>
    <property type="match status" value="1"/>
</dbReference>
<organism evidence="11 12">
    <name type="scientific">Micrococcus cohnii</name>
    <dbReference type="NCBI Taxonomy" id="993416"/>
    <lineage>
        <taxon>Bacteria</taxon>
        <taxon>Bacillati</taxon>
        <taxon>Actinomycetota</taxon>
        <taxon>Actinomycetes</taxon>
        <taxon>Micrococcales</taxon>
        <taxon>Micrococcaceae</taxon>
        <taxon>Micrococcus</taxon>
    </lineage>
</organism>
<evidence type="ECO:0000256" key="1">
    <source>
        <dbReference type="ARBA" id="ARBA00001633"/>
    </source>
</evidence>
<proteinExistence type="inferred from homology"/>
<comment type="catalytic activity">
    <reaction evidence="1 9">
        <text>1-(2-carboxyphenylamino)-1-deoxy-D-ribulose 5-phosphate + H(+) = (1S,2R)-1-C-(indol-3-yl)glycerol 3-phosphate + CO2 + H2O</text>
        <dbReference type="Rhea" id="RHEA:23476"/>
        <dbReference type="ChEBI" id="CHEBI:15377"/>
        <dbReference type="ChEBI" id="CHEBI:15378"/>
        <dbReference type="ChEBI" id="CHEBI:16526"/>
        <dbReference type="ChEBI" id="CHEBI:58613"/>
        <dbReference type="ChEBI" id="CHEBI:58866"/>
        <dbReference type="EC" id="4.1.1.48"/>
    </reaction>
</comment>
<sequence length="268" mass="28714">MSVLEEIIAGVREDLDARRARVPDAQIVRRAEQAPAARDALAALQGGRDDVAGVRVIAEIKRSSPSQGELAGISDPAALAREYERAGASVVSVLTESRRFNGSLEDLDAVRAAVDTPLLRKDFIVEEYQVHEARAHGADLILLIVAAMDDARLRGLLHLTESLGMHALVEAHTPDQIDRAVAAGAQIIGVNVRNLKTLDVDPDRYEALAAHLPDDVVRVAESGVQSAAQVRQYARAGADAVLIGEALVRHADPAETLRGFRIASRRSG</sequence>